<accession>A0ABV8M0F9</accession>
<evidence type="ECO:0000313" key="1">
    <source>
        <dbReference type="EMBL" id="MFC4136510.1"/>
    </source>
</evidence>
<comment type="caution">
    <text evidence="1">The sequence shown here is derived from an EMBL/GenBank/DDBJ whole genome shotgun (WGS) entry which is preliminary data.</text>
</comment>
<reference evidence="2" key="1">
    <citation type="journal article" date="2019" name="Int. J. Syst. Evol. Microbiol.">
        <title>The Global Catalogue of Microorganisms (GCM) 10K type strain sequencing project: providing services to taxonomists for standard genome sequencing and annotation.</title>
        <authorList>
            <consortium name="The Broad Institute Genomics Platform"/>
            <consortium name="The Broad Institute Genome Sequencing Center for Infectious Disease"/>
            <person name="Wu L."/>
            <person name="Ma J."/>
        </authorList>
    </citation>
    <scope>NUCLEOTIDE SEQUENCE [LARGE SCALE GENOMIC DNA]</scope>
    <source>
        <strain evidence="2">CGMCC 4.7289</strain>
    </source>
</reference>
<proteinExistence type="predicted"/>
<name>A0ABV8M0F9_9ACTN</name>
<dbReference type="EMBL" id="JBHSAY010000031">
    <property type="protein sequence ID" value="MFC4136510.1"/>
    <property type="molecule type" value="Genomic_DNA"/>
</dbReference>
<organism evidence="1 2">
    <name type="scientific">Hamadaea flava</name>
    <dbReference type="NCBI Taxonomy" id="1742688"/>
    <lineage>
        <taxon>Bacteria</taxon>
        <taxon>Bacillati</taxon>
        <taxon>Actinomycetota</taxon>
        <taxon>Actinomycetes</taxon>
        <taxon>Micromonosporales</taxon>
        <taxon>Micromonosporaceae</taxon>
        <taxon>Hamadaea</taxon>
    </lineage>
</organism>
<sequence>MVTPNPRHAIRLSGHAYPWDCNGDPAFADRVRDHGLEWVTLAAAYHSTRAATPLHPGRQLVDAHSAALYRPVRDVWRRLRPIGASWLPEPDPFGQAARGLRRKGLKVSAWIVLTHNTRLGREHPDVSVINCFGERYPYALCPAQEEVRDYAATLAAEALHDVEVDAVSLEACGQLGLVHLSHHEKTDDAWTPLAQRLLSVCCCAACRSAWSARGLDAIEVVAALRAAVRSGGDLTPETSALVLAARQQAADQLRAAVLQLVREKQPTAEVTLHGHPDPWATGASPGLTPTAAADVAAVLVPCWPVGPGSYDLVERAAEFGSVDAYLTVLPPAGADAVVAHGQRLVAAGADRISLYHLGLAAAWRQPLFTQLVAALSGGRS</sequence>
<keyword evidence="2" id="KW-1185">Reference proteome</keyword>
<gene>
    <name evidence="1" type="ORF">ACFOZ4_38375</name>
</gene>
<protein>
    <recommendedName>
        <fullName evidence="3">Alanine-rich protein</fullName>
    </recommendedName>
</protein>
<dbReference type="RefSeq" id="WP_253758602.1">
    <property type="nucleotide sequence ID" value="NZ_JAMZDZ010000001.1"/>
</dbReference>
<dbReference type="Proteomes" id="UP001595816">
    <property type="component" value="Unassembled WGS sequence"/>
</dbReference>
<evidence type="ECO:0000313" key="2">
    <source>
        <dbReference type="Proteomes" id="UP001595816"/>
    </source>
</evidence>
<evidence type="ECO:0008006" key="3">
    <source>
        <dbReference type="Google" id="ProtNLM"/>
    </source>
</evidence>